<dbReference type="EMBL" id="BDIP01009075">
    <property type="protein sequence ID" value="GCA64929.1"/>
    <property type="molecule type" value="Genomic_DNA"/>
</dbReference>
<evidence type="ECO:0000313" key="1">
    <source>
        <dbReference type="EMBL" id="GCA64929.1"/>
    </source>
</evidence>
<name>A0A391P4E0_9EUKA</name>
<feature type="non-terminal residue" evidence="1">
    <location>
        <position position="53"/>
    </location>
</feature>
<sequence length="53" mass="5655">VVGGKVVQSVMVDTGKVPRDTHVVCTQGNEFRLLSLSPSGVPTLLRLRPTLPV</sequence>
<keyword evidence="3" id="KW-1185">Reference proteome</keyword>
<organism evidence="1 3">
    <name type="scientific">Kipferlia bialata</name>
    <dbReference type="NCBI Taxonomy" id="797122"/>
    <lineage>
        <taxon>Eukaryota</taxon>
        <taxon>Metamonada</taxon>
        <taxon>Carpediemonas-like organisms</taxon>
        <taxon>Kipferlia</taxon>
    </lineage>
</organism>
<feature type="non-terminal residue" evidence="1">
    <location>
        <position position="1"/>
    </location>
</feature>
<accession>A0A391P4E0</accession>
<evidence type="ECO:0000313" key="2">
    <source>
        <dbReference type="EMBL" id="GCA65069.1"/>
    </source>
</evidence>
<reference evidence="1 3" key="2">
    <citation type="journal article" date="2018" name="PLoS ONE">
        <title>The draft genome of Kipferlia bialata reveals reductive genome evolution in fornicate parasites.</title>
        <authorList>
            <person name="Tanifuji G."/>
            <person name="Takabayashi S."/>
            <person name="Kume K."/>
            <person name="Takagi M."/>
            <person name="Nakayama T."/>
            <person name="Kamikawa R."/>
            <person name="Inagaki Y."/>
            <person name="Hashimoto T."/>
        </authorList>
    </citation>
    <scope>NUCLEOTIDE SEQUENCE [LARGE SCALE GENOMIC DNA]</scope>
    <source>
        <strain evidence="1">NY0173</strain>
    </source>
</reference>
<evidence type="ECO:0000313" key="3">
    <source>
        <dbReference type="Proteomes" id="UP000265618"/>
    </source>
</evidence>
<dbReference type="AlphaFoldDB" id="A0A391P4E0"/>
<reference evidence="1" key="1">
    <citation type="submission" date="2016-10" db="EMBL/GenBank/DDBJ databases">
        <authorList>
            <person name="Tanifuji G."/>
            <person name="Kume K."/>
            <person name="Nakayama T."/>
            <person name="Takabayashi S."/>
            <person name="Hashimoto T."/>
        </authorList>
    </citation>
    <scope>NUCLEOTIDE SEQUENCE</scope>
    <source>
        <strain evidence="1">NY0173</strain>
    </source>
</reference>
<protein>
    <submittedName>
        <fullName evidence="1">Uncharacterized protein</fullName>
    </submittedName>
</protein>
<dbReference type="EMBL" id="BDIP01009625">
    <property type="protein sequence ID" value="GCA65069.1"/>
    <property type="molecule type" value="Genomic_DNA"/>
</dbReference>
<dbReference type="Proteomes" id="UP000265618">
    <property type="component" value="Unassembled WGS sequence"/>
</dbReference>
<comment type="caution">
    <text evidence="1">The sequence shown here is derived from an EMBL/GenBank/DDBJ whole genome shotgun (WGS) entry which is preliminary data.</text>
</comment>
<gene>
    <name evidence="1" type="ORF">KIPB_015762</name>
    <name evidence="2" type="ORF">KIPB_016155</name>
</gene>
<proteinExistence type="predicted"/>